<dbReference type="EMBL" id="JBFAUK010000015">
    <property type="protein sequence ID" value="MEV5508645.1"/>
    <property type="molecule type" value="Genomic_DNA"/>
</dbReference>
<dbReference type="Proteomes" id="UP001552594">
    <property type="component" value="Unassembled WGS sequence"/>
</dbReference>
<sequence>MTDHPFATSVLFRVTIGSLLLGSFTSCEGLGCEVEYEERQEGGLNGHIWKLPTRIRYSNITLTRPLTRDTTRVWQWVSQQARRPVRVSGEIVALKPDREPLARWVLDGVTPARWQGPSFSAEESRAAMETLELAHHGFLEVTA</sequence>
<accession>A0ABV3K4C8</accession>
<gene>
    <name evidence="1" type="ORF">AB0L16_19630</name>
</gene>
<dbReference type="InterPro" id="IPR010667">
    <property type="entry name" value="Phage_T4_Gp19"/>
</dbReference>
<dbReference type="NCBIfam" id="TIGR02241">
    <property type="entry name" value="conserved hypothetical phage tail region protein"/>
    <property type="match status" value="1"/>
</dbReference>
<dbReference type="PANTHER" id="PTHR38009">
    <property type="entry name" value="CONSERVED HYPOTHETICAL PHAGE TAIL PROTEIN"/>
    <property type="match status" value="1"/>
</dbReference>
<protein>
    <submittedName>
        <fullName evidence="1">Phage tail protein</fullName>
    </submittedName>
</protein>
<keyword evidence="2" id="KW-1185">Reference proteome</keyword>
<reference evidence="1 2" key="1">
    <citation type="submission" date="2024-06" db="EMBL/GenBank/DDBJ databases">
        <title>The Natural Products Discovery Center: Release of the First 8490 Sequenced Strains for Exploring Actinobacteria Biosynthetic Diversity.</title>
        <authorList>
            <person name="Kalkreuter E."/>
            <person name="Kautsar S.A."/>
            <person name="Yang D."/>
            <person name="Bader C.D."/>
            <person name="Teijaro C.N."/>
            <person name="Fluegel L."/>
            <person name="Davis C.M."/>
            <person name="Simpson J.R."/>
            <person name="Lauterbach L."/>
            <person name="Steele A.D."/>
            <person name="Gui C."/>
            <person name="Meng S."/>
            <person name="Li G."/>
            <person name="Viehrig K."/>
            <person name="Ye F."/>
            <person name="Su P."/>
            <person name="Kiefer A.F."/>
            <person name="Nichols A."/>
            <person name="Cepeda A.J."/>
            <person name="Yan W."/>
            <person name="Fan B."/>
            <person name="Jiang Y."/>
            <person name="Adhikari A."/>
            <person name="Zheng C.-J."/>
            <person name="Schuster L."/>
            <person name="Cowan T.M."/>
            <person name="Smanski M.J."/>
            <person name="Chevrette M.G."/>
            <person name="De Carvalho L.P.S."/>
            <person name="Shen B."/>
        </authorList>
    </citation>
    <scope>NUCLEOTIDE SEQUENCE [LARGE SCALE GENOMIC DNA]</scope>
    <source>
        <strain evidence="1 2">NPDC052347</strain>
    </source>
</reference>
<dbReference type="PANTHER" id="PTHR38009:SF1">
    <property type="entry name" value="CONSERVED HYPOTHETICAL PHAGE TAIL PROTEIN"/>
    <property type="match status" value="1"/>
</dbReference>
<organism evidence="1 2">
    <name type="scientific">Streptomyces orinoci</name>
    <name type="common">Streptoverticillium orinoci</name>
    <dbReference type="NCBI Taxonomy" id="67339"/>
    <lineage>
        <taxon>Bacteria</taxon>
        <taxon>Bacillati</taxon>
        <taxon>Actinomycetota</taxon>
        <taxon>Actinomycetes</taxon>
        <taxon>Kitasatosporales</taxon>
        <taxon>Streptomycetaceae</taxon>
        <taxon>Streptomyces</taxon>
    </lineage>
</organism>
<evidence type="ECO:0000313" key="1">
    <source>
        <dbReference type="EMBL" id="MEV5508645.1"/>
    </source>
</evidence>
<proteinExistence type="predicted"/>
<evidence type="ECO:0000313" key="2">
    <source>
        <dbReference type="Proteomes" id="UP001552594"/>
    </source>
</evidence>
<dbReference type="InterPro" id="IPR011747">
    <property type="entry name" value="CHP02241"/>
</dbReference>
<dbReference type="Pfam" id="PF06841">
    <property type="entry name" value="Phage_T4_gp19"/>
    <property type="match status" value="1"/>
</dbReference>
<name>A0ABV3K4C8_STRON</name>
<dbReference type="RefSeq" id="WP_109279544.1">
    <property type="nucleotide sequence ID" value="NZ_JBFAUK010000015.1"/>
</dbReference>
<comment type="caution">
    <text evidence="1">The sequence shown here is derived from an EMBL/GenBank/DDBJ whole genome shotgun (WGS) entry which is preliminary data.</text>
</comment>